<comment type="subunit">
    <text evidence="6">Component of the lipopolysaccharide transport and assembly complex. Interacts with LptD.</text>
</comment>
<comment type="similarity">
    <text evidence="6">Belongs to the LptE lipoprotein family.</text>
</comment>
<accession>A0ABS5T7W6</accession>
<dbReference type="PROSITE" id="PS51257">
    <property type="entry name" value="PROKAR_LIPOPROTEIN"/>
    <property type="match status" value="1"/>
</dbReference>
<keyword evidence="4 6" id="KW-0998">Cell outer membrane</keyword>
<reference evidence="8 9" key="1">
    <citation type="submission" date="2020-04" db="EMBL/GenBank/DDBJ databases">
        <title>Genome sequencing of Rosenbergiella species.</title>
        <authorList>
            <person name="Alvarez-Perez S."/>
            <person name="Lievens B."/>
        </authorList>
    </citation>
    <scope>NUCLEOTIDE SEQUENCE [LARGE SCALE GENOMIC DNA]</scope>
    <source>
        <strain evidence="8 9">CdVSA20.1</strain>
    </source>
</reference>
<dbReference type="PANTHER" id="PTHR38098">
    <property type="entry name" value="LPS-ASSEMBLY LIPOPROTEIN LPTE"/>
    <property type="match status" value="1"/>
</dbReference>
<keyword evidence="5 6" id="KW-0449">Lipoprotein</keyword>
<evidence type="ECO:0000256" key="5">
    <source>
        <dbReference type="ARBA" id="ARBA00023288"/>
    </source>
</evidence>
<feature type="signal peptide" evidence="7">
    <location>
        <begin position="1"/>
        <end position="18"/>
    </location>
</feature>
<dbReference type="EMBL" id="JABBFO010000019">
    <property type="protein sequence ID" value="MBT0728435.1"/>
    <property type="molecule type" value="Genomic_DNA"/>
</dbReference>
<evidence type="ECO:0000256" key="6">
    <source>
        <dbReference type="HAMAP-Rule" id="MF_01186"/>
    </source>
</evidence>
<keyword evidence="9" id="KW-1185">Reference proteome</keyword>
<keyword evidence="2 6" id="KW-0472">Membrane</keyword>
<comment type="subcellular location">
    <subcellularLocation>
        <location evidence="6">Cell outer membrane</location>
        <topology evidence="6">Lipid-anchor</topology>
    </subcellularLocation>
</comment>
<evidence type="ECO:0000256" key="7">
    <source>
        <dbReference type="SAM" id="SignalP"/>
    </source>
</evidence>
<dbReference type="InterPro" id="IPR007485">
    <property type="entry name" value="LPS_assembly_LptE"/>
</dbReference>
<keyword evidence="1 6" id="KW-0732">Signal</keyword>
<name>A0ABS5T7W6_9GAMM</name>
<protein>
    <recommendedName>
        <fullName evidence="6">LPS-assembly lipoprotein LptE</fullName>
    </recommendedName>
</protein>
<dbReference type="Pfam" id="PF04390">
    <property type="entry name" value="LptE"/>
    <property type="match status" value="1"/>
</dbReference>
<dbReference type="HAMAP" id="MF_01186">
    <property type="entry name" value="LPS_assembly_LptE"/>
    <property type="match status" value="1"/>
</dbReference>
<dbReference type="Gene3D" id="3.30.160.150">
    <property type="entry name" value="Lipoprotein like domain"/>
    <property type="match status" value="1"/>
</dbReference>
<evidence type="ECO:0000256" key="2">
    <source>
        <dbReference type="ARBA" id="ARBA00023136"/>
    </source>
</evidence>
<gene>
    <name evidence="6" type="primary">lptE</name>
    <name evidence="8" type="ORF">HGT73_13885</name>
</gene>
<feature type="chain" id="PRO_5047408841" description="LPS-assembly lipoprotein LptE" evidence="7">
    <location>
        <begin position="19"/>
        <end position="204"/>
    </location>
</feature>
<comment type="caution">
    <text evidence="8">The sequence shown here is derived from an EMBL/GenBank/DDBJ whole genome shotgun (WGS) entry which is preliminary data.</text>
</comment>
<evidence type="ECO:0000256" key="1">
    <source>
        <dbReference type="ARBA" id="ARBA00022729"/>
    </source>
</evidence>
<evidence type="ECO:0000313" key="9">
    <source>
        <dbReference type="Proteomes" id="UP000786875"/>
    </source>
</evidence>
<evidence type="ECO:0000313" key="8">
    <source>
        <dbReference type="EMBL" id="MBT0728435.1"/>
    </source>
</evidence>
<proteinExistence type="inferred from homology"/>
<dbReference type="RefSeq" id="WP_214215857.1">
    <property type="nucleotide sequence ID" value="NZ_JABBFO010000019.1"/>
</dbReference>
<keyword evidence="3 6" id="KW-0564">Palmitate</keyword>
<organism evidence="8 9">
    <name type="scientific">Rosenbergiella australiborealis</name>
    <dbReference type="NCBI Taxonomy" id="1544696"/>
    <lineage>
        <taxon>Bacteria</taxon>
        <taxon>Pseudomonadati</taxon>
        <taxon>Pseudomonadota</taxon>
        <taxon>Gammaproteobacteria</taxon>
        <taxon>Enterobacterales</taxon>
        <taxon>Erwiniaceae</taxon>
        <taxon>Rosenbergiella</taxon>
    </lineage>
</organism>
<dbReference type="PANTHER" id="PTHR38098:SF1">
    <property type="entry name" value="LPS-ASSEMBLY LIPOPROTEIN LPTE"/>
    <property type="match status" value="1"/>
</dbReference>
<sequence>MRHFLLCLIMATAVLSTAGCGFHTRGNTKIPSEMKTMILNSDDPYGPLARAVRQQLRLSGIKVVEDSAAERMNVPTLHLEGENNHRSTASIFLDGSRAEYQLVMTINGQILVPGKGIYPLHTTVYRAYFDNSSNPLAADSEQEVIYQEMRTRASEQLVRQLLAVHAAEQQINGSSVNTPVVLGQPDVITSSSEQSSNAGVALGN</sequence>
<evidence type="ECO:0000256" key="3">
    <source>
        <dbReference type="ARBA" id="ARBA00023139"/>
    </source>
</evidence>
<dbReference type="Proteomes" id="UP000786875">
    <property type="component" value="Unassembled WGS sequence"/>
</dbReference>
<comment type="function">
    <text evidence="6">Together with LptD, is involved in the assembly of lipopolysaccharide (LPS) at the surface of the outer membrane. Required for the proper assembly of LptD. Binds LPS and may serve as the LPS recognition site at the outer membrane.</text>
</comment>
<evidence type="ECO:0000256" key="4">
    <source>
        <dbReference type="ARBA" id="ARBA00023237"/>
    </source>
</evidence>